<proteinExistence type="inferred from homology"/>
<keyword evidence="6" id="KW-1185">Reference proteome</keyword>
<evidence type="ECO:0000313" key="5">
    <source>
        <dbReference type="EMBL" id="BAR92176.1"/>
    </source>
</evidence>
<evidence type="ECO:0000256" key="3">
    <source>
        <dbReference type="ARBA" id="ARBA00023274"/>
    </source>
</evidence>
<gene>
    <name evidence="5" type="primary">coaE</name>
    <name evidence="5" type="ORF">BPAY_445</name>
</gene>
<feature type="compositionally biased region" description="Basic residues" evidence="4">
    <location>
        <begin position="1"/>
        <end position="15"/>
    </location>
</feature>
<evidence type="ECO:0000256" key="2">
    <source>
        <dbReference type="ARBA" id="ARBA00022980"/>
    </source>
</evidence>
<evidence type="ECO:0000256" key="4">
    <source>
        <dbReference type="SAM" id="MobiDB-lite"/>
    </source>
</evidence>
<organism evidence="5 6">
    <name type="scientific">Blattabacterium cuenoti BPAY</name>
    <dbReference type="NCBI Taxonomy" id="1457031"/>
    <lineage>
        <taxon>Bacteria</taxon>
        <taxon>Pseudomonadati</taxon>
        <taxon>Bacteroidota</taxon>
        <taxon>Flavobacteriia</taxon>
        <taxon>Flavobacteriales</taxon>
        <taxon>Blattabacteriaceae</taxon>
        <taxon>Blattabacterium</taxon>
    </lineage>
</organism>
<dbReference type="RefSeq" id="WP_096378338.1">
    <property type="nucleotide sequence ID" value="NZ_AP014609.1"/>
</dbReference>
<dbReference type="Proteomes" id="UP000217805">
    <property type="component" value="Chromosome"/>
</dbReference>
<dbReference type="GO" id="GO:0016301">
    <property type="term" value="F:kinase activity"/>
    <property type="evidence" value="ECO:0007669"/>
    <property type="project" value="UniProtKB-KW"/>
</dbReference>
<dbReference type="InterPro" id="IPR030826">
    <property type="entry name" value="Ribosomal_bTHX/bTHXc/bTHXm"/>
</dbReference>
<reference evidence="5 6" key="1">
    <citation type="journal article" date="2015" name="Microbes Environ.">
        <title>An Efficient Strategy Developed for Next-Generation Sequencing of Endosymbiont Genomes Performed Using Crude DNA Isolated from Host Tissues: A Case Study of Blattabacterium cuenoti Inhabiting the Fat Bodies of Cockroaches.</title>
        <authorList>
            <person name="Kinjo Y."/>
            <person name="Saitoh S."/>
            <person name="Tokuda G."/>
        </authorList>
    </citation>
    <scope>NUCLEOTIDE SEQUENCE [LARGE SCALE GENOMIC DNA]</scope>
    <source>
        <strain evidence="5 6">BPAY</strain>
    </source>
</reference>
<evidence type="ECO:0000313" key="6">
    <source>
        <dbReference type="Proteomes" id="UP000217805"/>
    </source>
</evidence>
<feature type="region of interest" description="Disordered" evidence="4">
    <location>
        <begin position="1"/>
        <end position="29"/>
    </location>
</feature>
<keyword evidence="2" id="KW-0689">Ribosomal protein</keyword>
<comment type="similarity">
    <text evidence="1">Belongs to the bacterial ribosomal protein bTHX family.</text>
</comment>
<evidence type="ECO:0000256" key="1">
    <source>
        <dbReference type="ARBA" id="ARBA00010834"/>
    </source>
</evidence>
<protein>
    <submittedName>
        <fullName evidence="5">Dephospho-CoA kinase</fullName>
    </submittedName>
</protein>
<dbReference type="NCBIfam" id="TIGR04560">
    <property type="entry name" value="ribo_THX"/>
    <property type="match status" value="1"/>
</dbReference>
<keyword evidence="5" id="KW-0418">Kinase</keyword>
<keyword evidence="5" id="KW-0808">Transferase</keyword>
<keyword evidence="3" id="KW-0687">Ribonucleoprotein</keyword>
<name>A0ABN5V6W1_9FLAO</name>
<dbReference type="EMBL" id="AP014609">
    <property type="protein sequence ID" value="BAR92176.1"/>
    <property type="molecule type" value="Genomic_DNA"/>
</dbReference>
<sequence>MGKGDKKTRRGKIRNKTYGNLRPNPRNARKKKLKMLIFSSTATTTGENR</sequence>
<accession>A0ABN5V6W1</accession>